<keyword evidence="3" id="KW-1185">Reference proteome</keyword>
<accession>A0A1M5P0E3</accession>
<dbReference type="STRING" id="490188.SAMN04488068_1957"/>
<dbReference type="EMBL" id="FQWZ01000004">
    <property type="protein sequence ID" value="SHG95242.1"/>
    <property type="molecule type" value="Genomic_DNA"/>
</dbReference>
<dbReference type="InterPro" id="IPR002347">
    <property type="entry name" value="SDR_fam"/>
</dbReference>
<evidence type="ECO:0000256" key="1">
    <source>
        <dbReference type="ARBA" id="ARBA00023002"/>
    </source>
</evidence>
<dbReference type="PANTHER" id="PTHR43157:SF31">
    <property type="entry name" value="PHOSPHATIDYLINOSITOL-GLYCAN BIOSYNTHESIS CLASS F PROTEIN"/>
    <property type="match status" value="1"/>
</dbReference>
<keyword evidence="1" id="KW-0560">Oxidoreductase</keyword>
<dbReference type="GO" id="GO:0016491">
    <property type="term" value="F:oxidoreductase activity"/>
    <property type="evidence" value="ECO:0007669"/>
    <property type="project" value="UniProtKB-KW"/>
</dbReference>
<sequence length="302" mass="31936">MAATWTLADLPSQHGRIAVVTGANRGLGFQISEALAASGATVVMACRDAQRARDAAAAITARHPQAQLDVSIPIDLDSLDSVRRAGAAIAARYPRIDLLIHNGAAILVPLATTQDGLERHIGINHYAPFLLTGLLLPSLQAAPAARVIGMASLAHKLTPGLNLDDPLFQRRAYKPMEAYGSSKLAALLFTNELNRRLQRAGSPVIAATAHPGYSNTNPDTGGFWLRLATRLFAQPAGDGALPALYAATAPSVRGGDYIGPGGYKELRGAPKPAQMRPEARDAALAARLWAESERITGCRYLD</sequence>
<proteinExistence type="predicted"/>
<dbReference type="InterPro" id="IPR036291">
    <property type="entry name" value="NAD(P)-bd_dom_sf"/>
</dbReference>
<evidence type="ECO:0000313" key="3">
    <source>
        <dbReference type="Proteomes" id="UP000199758"/>
    </source>
</evidence>
<reference evidence="2 3" key="1">
    <citation type="submission" date="2016-11" db="EMBL/GenBank/DDBJ databases">
        <authorList>
            <person name="Jaros S."/>
            <person name="Januszkiewicz K."/>
            <person name="Wedrychowicz H."/>
        </authorList>
    </citation>
    <scope>NUCLEOTIDE SEQUENCE [LARGE SCALE GENOMIC DNA]</scope>
    <source>
        <strain evidence="2 3">CGMCC 1.7049</strain>
    </source>
</reference>
<organism evidence="2 3">
    <name type="scientific">Hydrocarboniphaga daqingensis</name>
    <dbReference type="NCBI Taxonomy" id="490188"/>
    <lineage>
        <taxon>Bacteria</taxon>
        <taxon>Pseudomonadati</taxon>
        <taxon>Pseudomonadota</taxon>
        <taxon>Gammaproteobacteria</taxon>
        <taxon>Nevskiales</taxon>
        <taxon>Nevskiaceae</taxon>
        <taxon>Hydrocarboniphaga</taxon>
    </lineage>
</organism>
<dbReference type="NCBIfam" id="NF004846">
    <property type="entry name" value="PRK06197.1"/>
    <property type="match status" value="1"/>
</dbReference>
<dbReference type="SUPFAM" id="SSF51735">
    <property type="entry name" value="NAD(P)-binding Rossmann-fold domains"/>
    <property type="match status" value="1"/>
</dbReference>
<protein>
    <submittedName>
        <fullName evidence="2">NAD(P)-dependent dehydrogenase, short-chain alcohol dehydrogenase family</fullName>
    </submittedName>
</protein>
<dbReference type="Gene3D" id="3.40.50.720">
    <property type="entry name" value="NAD(P)-binding Rossmann-like Domain"/>
    <property type="match status" value="1"/>
</dbReference>
<name>A0A1M5P0E3_9GAMM</name>
<dbReference type="PRINTS" id="PR00081">
    <property type="entry name" value="GDHRDH"/>
</dbReference>
<dbReference type="PANTHER" id="PTHR43157">
    <property type="entry name" value="PHOSPHATIDYLINOSITOL-GLYCAN BIOSYNTHESIS CLASS F PROTEIN-RELATED"/>
    <property type="match status" value="1"/>
</dbReference>
<dbReference type="RefSeq" id="WP_072896971.1">
    <property type="nucleotide sequence ID" value="NZ_FQWZ01000004.1"/>
</dbReference>
<evidence type="ECO:0000313" key="2">
    <source>
        <dbReference type="EMBL" id="SHG95242.1"/>
    </source>
</evidence>
<gene>
    <name evidence="2" type="ORF">SAMN04488068_1957</name>
</gene>
<dbReference type="Pfam" id="PF00106">
    <property type="entry name" value="adh_short"/>
    <property type="match status" value="1"/>
</dbReference>
<dbReference type="AlphaFoldDB" id="A0A1M5P0E3"/>
<dbReference type="Proteomes" id="UP000199758">
    <property type="component" value="Unassembled WGS sequence"/>
</dbReference>